<sequence length="147" mass="16001">MNKQGFANFKNVWLQWWHRQGLRIVGGPREAPQTRIRKRDKFMSFFHKKKAPPTEEANGPSLPGNVVALPAPVAPGPKVASSGEENHTMLRRIRSVLKKVETQEHGAELEDSNVSVPAPPSRSSSFPPEVGPGATTTAVSVVSAKTT</sequence>
<evidence type="ECO:0000313" key="2">
    <source>
        <dbReference type="EMBL" id="OVF08613.1"/>
    </source>
</evidence>
<reference evidence="2 3" key="1">
    <citation type="submission" date="2017-04" db="EMBL/GenBank/DDBJ databases">
        <title>Draft genome of the yeast Clavispora lusitaniae type strain CBS 6936.</title>
        <authorList>
            <person name="Durrens P."/>
            <person name="Klopp C."/>
            <person name="Biteau N."/>
            <person name="Fitton-Ouhabi V."/>
            <person name="Dementhon K."/>
            <person name="Accoceberry I."/>
            <person name="Sherman D.J."/>
            <person name="Noel T."/>
        </authorList>
    </citation>
    <scope>NUCLEOTIDE SEQUENCE [LARGE SCALE GENOMIC DNA]</scope>
    <source>
        <strain evidence="2 3">CBS 6936</strain>
    </source>
</reference>
<protein>
    <submittedName>
        <fullName evidence="2">Uncharacterized protein</fullName>
    </submittedName>
</protein>
<dbReference type="AlphaFoldDB" id="A0AA91T1S7"/>
<accession>A0AA91T1S7</accession>
<proteinExistence type="predicted"/>
<feature type="compositionally biased region" description="Low complexity" evidence="1">
    <location>
        <begin position="112"/>
        <end position="147"/>
    </location>
</feature>
<dbReference type="Proteomes" id="UP000195602">
    <property type="component" value="Unassembled WGS sequence"/>
</dbReference>
<organism evidence="2 3">
    <name type="scientific">Clavispora lusitaniae</name>
    <name type="common">Candida lusitaniae</name>
    <dbReference type="NCBI Taxonomy" id="36911"/>
    <lineage>
        <taxon>Eukaryota</taxon>
        <taxon>Fungi</taxon>
        <taxon>Dikarya</taxon>
        <taxon>Ascomycota</taxon>
        <taxon>Saccharomycotina</taxon>
        <taxon>Pichiomycetes</taxon>
        <taxon>Metschnikowiaceae</taxon>
        <taxon>Clavispora</taxon>
    </lineage>
</organism>
<dbReference type="EMBL" id="LYUB02000007">
    <property type="protein sequence ID" value="OVF08613.1"/>
    <property type="molecule type" value="Genomic_DNA"/>
</dbReference>
<evidence type="ECO:0000313" key="3">
    <source>
        <dbReference type="Proteomes" id="UP000195602"/>
    </source>
</evidence>
<name>A0AA91T1S7_CLALS</name>
<evidence type="ECO:0000256" key="1">
    <source>
        <dbReference type="SAM" id="MobiDB-lite"/>
    </source>
</evidence>
<dbReference type="KEGG" id="clus:A9F13_07g00616"/>
<comment type="caution">
    <text evidence="2">The sequence shown here is derived from an EMBL/GenBank/DDBJ whole genome shotgun (WGS) entry which is preliminary data.</text>
</comment>
<feature type="region of interest" description="Disordered" evidence="1">
    <location>
        <begin position="101"/>
        <end position="147"/>
    </location>
</feature>
<gene>
    <name evidence="2" type="ORF">A9F13_07g00616</name>
</gene>